<feature type="domain" description="EamA" evidence="7">
    <location>
        <begin position="13"/>
        <end position="149"/>
    </location>
</feature>
<dbReference type="PATRIC" id="fig|1184267.3.peg.2498"/>
<dbReference type="PANTHER" id="PTHR32322">
    <property type="entry name" value="INNER MEMBRANE TRANSPORTER"/>
    <property type="match status" value="1"/>
</dbReference>
<dbReference type="STRING" id="1184267.A11Q_2471"/>
<feature type="transmembrane region" description="Helical" evidence="6">
    <location>
        <begin position="43"/>
        <end position="62"/>
    </location>
</feature>
<evidence type="ECO:0000256" key="1">
    <source>
        <dbReference type="ARBA" id="ARBA00004141"/>
    </source>
</evidence>
<keyword evidence="3 6" id="KW-0812">Transmembrane</keyword>
<dbReference type="AlphaFoldDB" id="M4VBB4"/>
<dbReference type="Proteomes" id="UP000012040">
    <property type="component" value="Chromosome"/>
</dbReference>
<evidence type="ECO:0000256" key="4">
    <source>
        <dbReference type="ARBA" id="ARBA00022989"/>
    </source>
</evidence>
<dbReference type="HOGENOM" id="CLU_033863_4_1_7"/>
<accession>M4VBB4</accession>
<name>M4VBB4_9BACT</name>
<feature type="transmembrane region" description="Helical" evidence="6">
    <location>
        <begin position="104"/>
        <end position="126"/>
    </location>
</feature>
<feature type="domain" description="EamA" evidence="7">
    <location>
        <begin position="169"/>
        <end position="295"/>
    </location>
</feature>
<dbReference type="InterPro" id="IPR037185">
    <property type="entry name" value="EmrE-like"/>
</dbReference>
<dbReference type="EMBL" id="CP003537">
    <property type="protein sequence ID" value="AGH96687.1"/>
    <property type="molecule type" value="Genomic_DNA"/>
</dbReference>
<keyword evidence="9" id="KW-1185">Reference proteome</keyword>
<keyword evidence="4 6" id="KW-1133">Transmembrane helix</keyword>
<evidence type="ECO:0000256" key="6">
    <source>
        <dbReference type="SAM" id="Phobius"/>
    </source>
</evidence>
<dbReference type="Pfam" id="PF00892">
    <property type="entry name" value="EamA"/>
    <property type="match status" value="2"/>
</dbReference>
<protein>
    <recommendedName>
        <fullName evidence="7">EamA domain-containing protein</fullName>
    </recommendedName>
</protein>
<proteinExistence type="inferred from homology"/>
<feature type="transmembrane region" description="Helical" evidence="6">
    <location>
        <begin position="12"/>
        <end position="31"/>
    </location>
</feature>
<dbReference type="InterPro" id="IPR000620">
    <property type="entry name" value="EamA_dom"/>
</dbReference>
<dbReference type="OrthoDB" id="3190463at2"/>
<evidence type="ECO:0000259" key="7">
    <source>
        <dbReference type="Pfam" id="PF00892"/>
    </source>
</evidence>
<dbReference type="KEGG" id="bex:A11Q_2471"/>
<evidence type="ECO:0000256" key="3">
    <source>
        <dbReference type="ARBA" id="ARBA00022692"/>
    </source>
</evidence>
<dbReference type="RefSeq" id="WP_015471177.1">
    <property type="nucleotide sequence ID" value="NC_020813.1"/>
</dbReference>
<dbReference type="eggNOG" id="COG0697">
    <property type="taxonomic scope" value="Bacteria"/>
</dbReference>
<dbReference type="SUPFAM" id="SSF103481">
    <property type="entry name" value="Multidrug resistance efflux transporter EmrE"/>
    <property type="match status" value="2"/>
</dbReference>
<reference evidence="8 9" key="1">
    <citation type="journal article" date="2013" name="ISME J.">
        <title>By their genes ye shall know them: genomic signatures of predatory bacteria.</title>
        <authorList>
            <person name="Pasternak Z."/>
            <person name="Pietrokovski S."/>
            <person name="Rotem O."/>
            <person name="Gophna U."/>
            <person name="Lurie-Weinberger M.N."/>
            <person name="Jurkevitch E."/>
        </authorList>
    </citation>
    <scope>NUCLEOTIDE SEQUENCE [LARGE SCALE GENOMIC DNA]</scope>
    <source>
        <strain evidence="8 9">JSS</strain>
    </source>
</reference>
<feature type="transmembrane region" description="Helical" evidence="6">
    <location>
        <begin position="224"/>
        <end position="244"/>
    </location>
</feature>
<feature type="transmembrane region" description="Helical" evidence="6">
    <location>
        <begin position="77"/>
        <end position="98"/>
    </location>
</feature>
<feature type="transmembrane region" description="Helical" evidence="6">
    <location>
        <begin position="279"/>
        <end position="298"/>
    </location>
</feature>
<dbReference type="InterPro" id="IPR050638">
    <property type="entry name" value="AA-Vitamin_Transporters"/>
</dbReference>
<comment type="similarity">
    <text evidence="2">Belongs to the EamA transporter family.</text>
</comment>
<sequence>MAGRNKISFHKNAIVQALFVTFLWSSSWVFIKVGLQGQGLPPLTFAGLRYFLGFLFLLPFVLKQDSSKIKELSGRQWWELLGLGFIMYAATQGAQFLSLAHFPAVLITLILNFTPIVVALLSLILLRESASLKQVIGIGVCLLGSALYFIPHLQQDVGWTWLLLIPVIGMLANAGAAISGRAINRKEHLSPRVVTIISMGFGSVILLVAGLLTEQMPILGVKQILIVLWLAGINTAFAFTLWNHTLRTLSSVESSVINNTMMIQIAVLAVIFLGERLSVLDVVALVIASAGALLVQLGRRVETK</sequence>
<dbReference type="TCDB" id="2.A.7.3.64">
    <property type="family name" value="the drug/metabolite transporter (dmt) superfamily"/>
</dbReference>
<feature type="transmembrane region" description="Helical" evidence="6">
    <location>
        <begin position="159"/>
        <end position="180"/>
    </location>
</feature>
<feature type="transmembrane region" description="Helical" evidence="6">
    <location>
        <begin position="256"/>
        <end position="273"/>
    </location>
</feature>
<dbReference type="GO" id="GO:0016020">
    <property type="term" value="C:membrane"/>
    <property type="evidence" value="ECO:0007669"/>
    <property type="project" value="UniProtKB-SubCell"/>
</dbReference>
<evidence type="ECO:0000313" key="9">
    <source>
        <dbReference type="Proteomes" id="UP000012040"/>
    </source>
</evidence>
<gene>
    <name evidence="8" type="ORF">A11Q_2471</name>
</gene>
<organism evidence="8 9">
    <name type="scientific">Pseudobdellovibrio exovorus JSS</name>
    <dbReference type="NCBI Taxonomy" id="1184267"/>
    <lineage>
        <taxon>Bacteria</taxon>
        <taxon>Pseudomonadati</taxon>
        <taxon>Bdellovibrionota</taxon>
        <taxon>Bdellovibrionia</taxon>
        <taxon>Bdellovibrionales</taxon>
        <taxon>Pseudobdellovibrionaceae</taxon>
        <taxon>Pseudobdellovibrio</taxon>
    </lineage>
</organism>
<feature type="transmembrane region" description="Helical" evidence="6">
    <location>
        <begin position="135"/>
        <end position="153"/>
    </location>
</feature>
<comment type="subcellular location">
    <subcellularLocation>
        <location evidence="1">Membrane</location>
        <topology evidence="1">Multi-pass membrane protein</topology>
    </subcellularLocation>
</comment>
<dbReference type="PANTHER" id="PTHR32322:SF2">
    <property type="entry name" value="EAMA DOMAIN-CONTAINING PROTEIN"/>
    <property type="match status" value="1"/>
</dbReference>
<evidence type="ECO:0000313" key="8">
    <source>
        <dbReference type="EMBL" id="AGH96687.1"/>
    </source>
</evidence>
<evidence type="ECO:0000256" key="5">
    <source>
        <dbReference type="ARBA" id="ARBA00023136"/>
    </source>
</evidence>
<evidence type="ECO:0000256" key="2">
    <source>
        <dbReference type="ARBA" id="ARBA00007362"/>
    </source>
</evidence>
<feature type="transmembrane region" description="Helical" evidence="6">
    <location>
        <begin position="192"/>
        <end position="212"/>
    </location>
</feature>
<keyword evidence="5 6" id="KW-0472">Membrane</keyword>